<dbReference type="Proteomes" id="UP001279734">
    <property type="component" value="Unassembled WGS sequence"/>
</dbReference>
<evidence type="ECO:0000313" key="3">
    <source>
        <dbReference type="Proteomes" id="UP001279734"/>
    </source>
</evidence>
<evidence type="ECO:0000256" key="1">
    <source>
        <dbReference type="SAM" id="MobiDB-lite"/>
    </source>
</evidence>
<feature type="region of interest" description="Disordered" evidence="1">
    <location>
        <begin position="49"/>
        <end position="115"/>
    </location>
</feature>
<keyword evidence="3" id="KW-1185">Reference proteome</keyword>
<organism evidence="2 3">
    <name type="scientific">Nepenthes gracilis</name>
    <name type="common">Slender pitcher plant</name>
    <dbReference type="NCBI Taxonomy" id="150966"/>
    <lineage>
        <taxon>Eukaryota</taxon>
        <taxon>Viridiplantae</taxon>
        <taxon>Streptophyta</taxon>
        <taxon>Embryophyta</taxon>
        <taxon>Tracheophyta</taxon>
        <taxon>Spermatophyta</taxon>
        <taxon>Magnoliopsida</taxon>
        <taxon>eudicotyledons</taxon>
        <taxon>Gunneridae</taxon>
        <taxon>Pentapetalae</taxon>
        <taxon>Caryophyllales</taxon>
        <taxon>Nepenthaceae</taxon>
        <taxon>Nepenthes</taxon>
    </lineage>
</organism>
<name>A0AAD3SQ47_NEPGR</name>
<sequence length="275" mass="29112">MRPRCFLPNKLRAEMLITSRGLFALLLSVLEMQSAVDLLMVEYPWKPGQNVPSRIPRTSKTHSKSPHKANPSGRLPPPVFAVKGSGVKDPLSPTRNSATLGQTAGLMPTPNPSKANSISLADNDPVLVDGISPSACNEYTEANNLEGDSLKLSISKSETSGTIDSAALDSNSFEALTSPEADTLLCHSAGSGTSETNYPVESAPVSILTGGVLVPPSEPPLVVDSSCSSQNLPSGEPLLHNEVQLDKVPRPPPPSLPTLEVLVRPDVCRLNRTIL</sequence>
<proteinExistence type="predicted"/>
<dbReference type="EMBL" id="BSYO01000014">
    <property type="protein sequence ID" value="GMH14501.1"/>
    <property type="molecule type" value="Genomic_DNA"/>
</dbReference>
<gene>
    <name evidence="2" type="ORF">Nepgr_016342</name>
</gene>
<reference evidence="2" key="1">
    <citation type="submission" date="2023-05" db="EMBL/GenBank/DDBJ databases">
        <title>Nepenthes gracilis genome sequencing.</title>
        <authorList>
            <person name="Fukushima K."/>
        </authorList>
    </citation>
    <scope>NUCLEOTIDE SEQUENCE</scope>
    <source>
        <strain evidence="2">SING2019-196</strain>
    </source>
</reference>
<dbReference type="AlphaFoldDB" id="A0AAD3SQ47"/>
<feature type="compositionally biased region" description="Polar residues" evidence="1">
    <location>
        <begin position="93"/>
        <end position="102"/>
    </location>
</feature>
<protein>
    <submittedName>
        <fullName evidence="2">Uncharacterized protein</fullName>
    </submittedName>
</protein>
<evidence type="ECO:0000313" key="2">
    <source>
        <dbReference type="EMBL" id="GMH14501.1"/>
    </source>
</evidence>
<feature type="compositionally biased region" description="Basic residues" evidence="1">
    <location>
        <begin position="57"/>
        <end position="67"/>
    </location>
</feature>
<comment type="caution">
    <text evidence="2">The sequence shown here is derived from an EMBL/GenBank/DDBJ whole genome shotgun (WGS) entry which is preliminary data.</text>
</comment>
<accession>A0AAD3SQ47</accession>